<protein>
    <recommendedName>
        <fullName evidence="7">EGF-like domain-containing protein</fullName>
    </recommendedName>
</protein>
<keyword evidence="2 5" id="KW-0245">EGF-like domain</keyword>
<dbReference type="EMBL" id="AAGW02044009">
    <property type="status" value="NOT_ANNOTATED_CDS"/>
    <property type="molecule type" value="Genomic_DNA"/>
</dbReference>
<dbReference type="CDD" id="cd00054">
    <property type="entry name" value="EGF_CA"/>
    <property type="match status" value="1"/>
</dbReference>
<dbReference type="GeneTree" id="ENSGT00940000159076"/>
<evidence type="ECO:0000256" key="4">
    <source>
        <dbReference type="ARBA" id="ARBA00023180"/>
    </source>
</evidence>
<dbReference type="eggNOG" id="KOG1217">
    <property type="taxonomic scope" value="Eukaryota"/>
</dbReference>
<evidence type="ECO:0000313" key="8">
    <source>
        <dbReference type="Ensembl" id="ENSOCUP00000004320.3"/>
    </source>
</evidence>
<dbReference type="Proteomes" id="UP000001811">
    <property type="component" value="Chromosome 9"/>
</dbReference>
<reference evidence="8" key="2">
    <citation type="submission" date="2025-08" db="UniProtKB">
        <authorList>
            <consortium name="Ensembl"/>
        </authorList>
    </citation>
    <scope>IDENTIFICATION</scope>
    <source>
        <strain evidence="8">Thorbecke</strain>
    </source>
</reference>
<evidence type="ECO:0000256" key="1">
    <source>
        <dbReference type="ARBA" id="ARBA00007384"/>
    </source>
</evidence>
<name>G1SMY8_RABIT</name>
<evidence type="ECO:0000256" key="3">
    <source>
        <dbReference type="ARBA" id="ARBA00023157"/>
    </source>
</evidence>
<dbReference type="Gene3D" id="2.10.25.10">
    <property type="entry name" value="Laminin"/>
    <property type="match status" value="1"/>
</dbReference>
<sequence>VDRGKMERLSSSVILIMAISNALDLGFAAGSDPHRELARQPRGHLASRRSSSQSQEEPAVRPRSSHFVSSMRIQDSKQQNKSCCLNGGTCMLGSFCACPPSFSGRNCEVHRLNCGRVPHDTWLPKRCSMCKCWQGELHCFSQPFLPGCEGRVVDKHPLAARTPASSPAVCPTCMLAGICLAIQSSY</sequence>
<dbReference type="GO" id="GO:0070697">
    <property type="term" value="F:activin receptor binding"/>
    <property type="evidence" value="ECO:0007669"/>
    <property type="project" value="UniProtKB-ARBA"/>
</dbReference>
<dbReference type="Ensembl" id="ENSOCUT00000004991.4">
    <property type="protein sequence ID" value="ENSOCUP00000004320.3"/>
    <property type="gene ID" value="ENSOCUG00000004992.4"/>
</dbReference>
<feature type="domain" description="EGF-like" evidence="7">
    <location>
        <begin position="79"/>
        <end position="108"/>
    </location>
</feature>
<proteinExistence type="inferred from homology"/>
<dbReference type="PROSITE" id="PS00022">
    <property type="entry name" value="EGF_1"/>
    <property type="match status" value="1"/>
</dbReference>
<evidence type="ECO:0000256" key="5">
    <source>
        <dbReference type="PROSITE-ProRule" id="PRU00076"/>
    </source>
</evidence>
<accession>G1SMY8</accession>
<feature type="disulfide bond" evidence="5">
    <location>
        <begin position="98"/>
        <end position="107"/>
    </location>
</feature>
<dbReference type="Bgee" id="ENSOCUG00000004992">
    <property type="expression patterns" value="Expressed in adult mammalian kidney and 4 other cell types or tissues"/>
</dbReference>
<dbReference type="PROSITE" id="PS50026">
    <property type="entry name" value="EGF_3"/>
    <property type="match status" value="1"/>
</dbReference>
<comment type="caution">
    <text evidence="5">Lacks conserved residue(s) required for the propagation of feature annotation.</text>
</comment>
<feature type="region of interest" description="Disordered" evidence="6">
    <location>
        <begin position="34"/>
        <end position="73"/>
    </location>
</feature>
<reference evidence="8 9" key="1">
    <citation type="journal article" date="2011" name="Nature">
        <title>A high-resolution map of human evolutionary constraint using 29 mammals.</title>
        <authorList>
            <person name="Lindblad-Toh K."/>
            <person name="Garber M."/>
            <person name="Zuk O."/>
            <person name="Lin M.F."/>
            <person name="Parker B.J."/>
            <person name="Washietl S."/>
            <person name="Kheradpour P."/>
            <person name="Ernst J."/>
            <person name="Jordan G."/>
            <person name="Mauceli E."/>
            <person name="Ward L.D."/>
            <person name="Lowe C.B."/>
            <person name="Holloway A.K."/>
            <person name="Clamp M."/>
            <person name="Gnerre S."/>
            <person name="Alfoldi J."/>
            <person name="Beal K."/>
            <person name="Chang J."/>
            <person name="Clawson H."/>
            <person name="Cuff J."/>
            <person name="Di Palma F."/>
            <person name="Fitzgerald S."/>
            <person name="Flicek P."/>
            <person name="Guttman M."/>
            <person name="Hubisz M.J."/>
            <person name="Jaffe D.B."/>
            <person name="Jungreis I."/>
            <person name="Kent W.J."/>
            <person name="Kostka D."/>
            <person name="Lara M."/>
            <person name="Martins A.L."/>
            <person name="Massingham T."/>
            <person name="Moltke I."/>
            <person name="Raney B.J."/>
            <person name="Rasmussen M.D."/>
            <person name="Robinson J."/>
            <person name="Stark A."/>
            <person name="Vilella A.J."/>
            <person name="Wen J."/>
            <person name="Xie X."/>
            <person name="Zody M.C."/>
            <person name="Baldwin J."/>
            <person name="Bloom T."/>
            <person name="Chin C.W."/>
            <person name="Heiman D."/>
            <person name="Nicol R."/>
            <person name="Nusbaum C."/>
            <person name="Young S."/>
            <person name="Wilkinson J."/>
            <person name="Worley K.C."/>
            <person name="Kovar C.L."/>
            <person name="Muzny D.M."/>
            <person name="Gibbs R.A."/>
            <person name="Cree A."/>
            <person name="Dihn H.H."/>
            <person name="Fowler G."/>
            <person name="Jhangiani S."/>
            <person name="Joshi V."/>
            <person name="Lee S."/>
            <person name="Lewis L.R."/>
            <person name="Nazareth L.V."/>
            <person name="Okwuonu G."/>
            <person name="Santibanez J."/>
            <person name="Warren W.C."/>
            <person name="Mardis E.R."/>
            <person name="Weinstock G.M."/>
            <person name="Wilson R.K."/>
            <person name="Delehaunty K."/>
            <person name="Dooling D."/>
            <person name="Fronik C."/>
            <person name="Fulton L."/>
            <person name="Fulton B."/>
            <person name="Graves T."/>
            <person name="Minx P."/>
            <person name="Sodergren E."/>
            <person name="Birney E."/>
            <person name="Margulies E.H."/>
            <person name="Herrero J."/>
            <person name="Green E.D."/>
            <person name="Haussler D."/>
            <person name="Siepel A."/>
            <person name="Goldman N."/>
            <person name="Pollard K.S."/>
            <person name="Pedersen J.S."/>
            <person name="Lander E.S."/>
            <person name="Kellis M."/>
        </authorList>
    </citation>
    <scope>NUCLEOTIDE SEQUENCE [LARGE SCALE GENOMIC DNA]</scope>
    <source>
        <strain evidence="8 9">Thorbecke inbred</strain>
    </source>
</reference>
<keyword evidence="4" id="KW-0325">Glycoprotein</keyword>
<dbReference type="SUPFAM" id="SSF57196">
    <property type="entry name" value="EGF/Laminin"/>
    <property type="match status" value="2"/>
</dbReference>
<comment type="similarity">
    <text evidence="1">Belongs to the EGF-CFC (Cripto-1/FRL1/Cryptic) family.</text>
</comment>
<evidence type="ECO:0000313" key="9">
    <source>
        <dbReference type="Proteomes" id="UP000001811"/>
    </source>
</evidence>
<evidence type="ECO:0000256" key="6">
    <source>
        <dbReference type="SAM" id="MobiDB-lite"/>
    </source>
</evidence>
<evidence type="ECO:0000259" key="7">
    <source>
        <dbReference type="PROSITE" id="PS50026"/>
    </source>
</evidence>
<dbReference type="InterPro" id="IPR019011">
    <property type="entry name" value="Cryptic/Cripto_CFC-dom"/>
</dbReference>
<reference evidence="8" key="3">
    <citation type="submission" date="2025-09" db="UniProtKB">
        <authorList>
            <consortium name="Ensembl"/>
        </authorList>
    </citation>
    <scope>IDENTIFICATION</scope>
    <source>
        <strain evidence="8">Thorbecke</strain>
    </source>
</reference>
<dbReference type="HOGENOM" id="CLU_125037_0_0_1"/>
<evidence type="ECO:0000256" key="2">
    <source>
        <dbReference type="ARBA" id="ARBA00022536"/>
    </source>
</evidence>
<dbReference type="InterPro" id="IPR000742">
    <property type="entry name" value="EGF"/>
</dbReference>
<dbReference type="AlphaFoldDB" id="G1SMY8"/>
<feature type="compositionally biased region" description="Low complexity" evidence="6">
    <location>
        <begin position="48"/>
        <end position="57"/>
    </location>
</feature>
<dbReference type="PaxDb" id="9986-ENSOCUP00000004320"/>
<keyword evidence="3 5" id="KW-1015">Disulfide bond</keyword>
<dbReference type="GO" id="GO:0007165">
    <property type="term" value="P:signal transduction"/>
    <property type="evidence" value="ECO:0007669"/>
    <property type="project" value="UniProtKB-ARBA"/>
</dbReference>
<keyword evidence="9" id="KW-1185">Reference proteome</keyword>
<dbReference type="FunFam" id="2.10.25.10:FF:000421">
    <property type="entry name" value="Teratocarcinoma-derived growth factor"/>
    <property type="match status" value="1"/>
</dbReference>
<dbReference type="Pfam" id="PF09443">
    <property type="entry name" value="CFC"/>
    <property type="match status" value="1"/>
</dbReference>
<organism evidence="8 9">
    <name type="scientific">Oryctolagus cuniculus</name>
    <name type="common">Rabbit</name>
    <dbReference type="NCBI Taxonomy" id="9986"/>
    <lineage>
        <taxon>Eukaryota</taxon>
        <taxon>Metazoa</taxon>
        <taxon>Chordata</taxon>
        <taxon>Craniata</taxon>
        <taxon>Vertebrata</taxon>
        <taxon>Euteleostomi</taxon>
        <taxon>Mammalia</taxon>
        <taxon>Eutheria</taxon>
        <taxon>Euarchontoglires</taxon>
        <taxon>Glires</taxon>
        <taxon>Lagomorpha</taxon>
        <taxon>Leporidae</taxon>
        <taxon>Oryctolagus</taxon>
    </lineage>
</organism>